<comment type="caution">
    <text evidence="1">The sequence shown here is derived from an EMBL/GenBank/DDBJ whole genome shotgun (WGS) entry which is preliminary data.</text>
</comment>
<dbReference type="AlphaFoldDB" id="B9XGM6"/>
<evidence type="ECO:0000313" key="2">
    <source>
        <dbReference type="Proteomes" id="UP000003688"/>
    </source>
</evidence>
<organism evidence="1 2">
    <name type="scientific">Pedosphaera parvula (strain Ellin514)</name>
    <dbReference type="NCBI Taxonomy" id="320771"/>
    <lineage>
        <taxon>Bacteria</taxon>
        <taxon>Pseudomonadati</taxon>
        <taxon>Verrucomicrobiota</taxon>
        <taxon>Pedosphaerae</taxon>
        <taxon>Pedosphaerales</taxon>
        <taxon>Pedosphaeraceae</taxon>
        <taxon>Pedosphaera</taxon>
    </lineage>
</organism>
<accession>B9XGM6</accession>
<dbReference type="EMBL" id="ABOX02000012">
    <property type="protein sequence ID" value="EEF61077.1"/>
    <property type="molecule type" value="Genomic_DNA"/>
</dbReference>
<evidence type="ECO:0000313" key="1">
    <source>
        <dbReference type="EMBL" id="EEF61077.1"/>
    </source>
</evidence>
<protein>
    <submittedName>
        <fullName evidence="1">Uncharacterized protein</fullName>
    </submittedName>
</protein>
<dbReference type="STRING" id="320771.Cflav_PD3794"/>
<gene>
    <name evidence="1" type="ORF">Cflav_PD3794</name>
</gene>
<sequence length="36" mass="3943">MLADTINKGISGLFFEIGRVGFNDHDSLHFPAKAHS</sequence>
<dbReference type="Proteomes" id="UP000003688">
    <property type="component" value="Unassembled WGS sequence"/>
</dbReference>
<reference evidence="1 2" key="1">
    <citation type="journal article" date="2011" name="J. Bacteriol.">
        <title>Genome sequence of 'Pedosphaera parvula' Ellin514, an aerobic Verrucomicrobial isolate from pasture soil.</title>
        <authorList>
            <person name="Kant R."/>
            <person name="van Passel M.W."/>
            <person name="Sangwan P."/>
            <person name="Palva A."/>
            <person name="Lucas S."/>
            <person name="Copeland A."/>
            <person name="Lapidus A."/>
            <person name="Glavina Del Rio T."/>
            <person name="Dalin E."/>
            <person name="Tice H."/>
            <person name="Bruce D."/>
            <person name="Goodwin L."/>
            <person name="Pitluck S."/>
            <person name="Chertkov O."/>
            <person name="Larimer F.W."/>
            <person name="Land M.L."/>
            <person name="Hauser L."/>
            <person name="Brettin T.S."/>
            <person name="Detter J.C."/>
            <person name="Han S."/>
            <person name="de Vos W.M."/>
            <person name="Janssen P.H."/>
            <person name="Smidt H."/>
        </authorList>
    </citation>
    <scope>NUCLEOTIDE SEQUENCE [LARGE SCALE GENOMIC DNA]</scope>
    <source>
        <strain evidence="1 2">Ellin514</strain>
    </source>
</reference>
<name>B9XGM6_PEDPL</name>
<keyword evidence="2" id="KW-1185">Reference proteome</keyword>
<proteinExistence type="predicted"/>